<dbReference type="EMBL" id="CADEAL010004234">
    <property type="protein sequence ID" value="CAB1454968.1"/>
    <property type="molecule type" value="Genomic_DNA"/>
</dbReference>
<accession>A0A9N7VPW5</accession>
<organism evidence="2 3">
    <name type="scientific">Pleuronectes platessa</name>
    <name type="common">European plaice</name>
    <dbReference type="NCBI Taxonomy" id="8262"/>
    <lineage>
        <taxon>Eukaryota</taxon>
        <taxon>Metazoa</taxon>
        <taxon>Chordata</taxon>
        <taxon>Craniata</taxon>
        <taxon>Vertebrata</taxon>
        <taxon>Euteleostomi</taxon>
        <taxon>Actinopterygii</taxon>
        <taxon>Neopterygii</taxon>
        <taxon>Teleostei</taxon>
        <taxon>Neoteleostei</taxon>
        <taxon>Acanthomorphata</taxon>
        <taxon>Carangaria</taxon>
        <taxon>Pleuronectiformes</taxon>
        <taxon>Pleuronectoidei</taxon>
        <taxon>Pleuronectidae</taxon>
        <taxon>Pleuronectes</taxon>
    </lineage>
</organism>
<evidence type="ECO:0000256" key="1">
    <source>
        <dbReference type="SAM" id="MobiDB-lite"/>
    </source>
</evidence>
<reference evidence="2" key="1">
    <citation type="submission" date="2020-03" db="EMBL/GenBank/DDBJ databases">
        <authorList>
            <person name="Weist P."/>
        </authorList>
    </citation>
    <scope>NUCLEOTIDE SEQUENCE</scope>
</reference>
<proteinExistence type="predicted"/>
<feature type="compositionally biased region" description="Basic residues" evidence="1">
    <location>
        <begin position="51"/>
        <end position="63"/>
    </location>
</feature>
<evidence type="ECO:0000313" key="3">
    <source>
        <dbReference type="Proteomes" id="UP001153269"/>
    </source>
</evidence>
<feature type="compositionally biased region" description="Basic and acidic residues" evidence="1">
    <location>
        <begin position="92"/>
        <end position="108"/>
    </location>
</feature>
<feature type="region of interest" description="Disordered" evidence="1">
    <location>
        <begin position="1"/>
        <end position="23"/>
    </location>
</feature>
<dbReference type="AlphaFoldDB" id="A0A9N7VPW5"/>
<feature type="region of interest" description="Disordered" evidence="1">
    <location>
        <begin position="48"/>
        <end position="121"/>
    </location>
</feature>
<comment type="caution">
    <text evidence="2">The sequence shown here is derived from an EMBL/GenBank/DDBJ whole genome shotgun (WGS) entry which is preliminary data.</text>
</comment>
<protein>
    <submittedName>
        <fullName evidence="2">Uncharacterized protein</fullName>
    </submittedName>
</protein>
<gene>
    <name evidence="2" type="ORF">PLEPLA_LOCUS42738</name>
</gene>
<keyword evidence="3" id="KW-1185">Reference proteome</keyword>
<sequence>MQVSPANAQRMASPGNWPSCDKSALTSSKLIWPGADCWQLIILAVPSSKKVQGRWKRRKRSRGEKKSGERSAAKPNLGFTGFDKPSNGTGHGARERQTQNRKQREAGEKAPSPFIKDGDDTVHSVSPWQSMSARRQTLIALHYGHYYPFK</sequence>
<name>A0A9N7VPW5_PLEPL</name>
<dbReference type="Proteomes" id="UP001153269">
    <property type="component" value="Unassembled WGS sequence"/>
</dbReference>
<evidence type="ECO:0000313" key="2">
    <source>
        <dbReference type="EMBL" id="CAB1454968.1"/>
    </source>
</evidence>